<protein>
    <submittedName>
        <fullName evidence="2">MBL fold metallo-hydrolase</fullName>
    </submittedName>
</protein>
<comment type="caution">
    <text evidence="2">The sequence shown here is derived from an EMBL/GenBank/DDBJ whole genome shotgun (WGS) entry which is preliminary data.</text>
</comment>
<dbReference type="GO" id="GO:0016787">
    <property type="term" value="F:hydrolase activity"/>
    <property type="evidence" value="ECO:0007669"/>
    <property type="project" value="UniProtKB-KW"/>
</dbReference>
<dbReference type="PANTHER" id="PTHR23131">
    <property type="entry name" value="ENDORIBONUCLEASE LACTB2"/>
    <property type="match status" value="1"/>
</dbReference>
<reference evidence="2 3" key="1">
    <citation type="submission" date="2019-03" db="EMBL/GenBank/DDBJ databases">
        <title>Draft genome sequences of novel Actinobacteria.</title>
        <authorList>
            <person name="Sahin N."/>
            <person name="Ay H."/>
            <person name="Saygin H."/>
        </authorList>
    </citation>
    <scope>NUCLEOTIDE SEQUENCE [LARGE SCALE GENOMIC DNA]</scope>
    <source>
        <strain evidence="2 3">CH32</strain>
    </source>
</reference>
<evidence type="ECO:0000313" key="3">
    <source>
        <dbReference type="Proteomes" id="UP000295302"/>
    </source>
</evidence>
<gene>
    <name evidence="2" type="ORF">E1286_32555</name>
</gene>
<dbReference type="OrthoDB" id="9788263at2"/>
<dbReference type="SUPFAM" id="SSF56281">
    <property type="entry name" value="Metallo-hydrolase/oxidoreductase"/>
    <property type="match status" value="2"/>
</dbReference>
<dbReference type="InterPro" id="IPR036866">
    <property type="entry name" value="RibonucZ/Hydroxyglut_hydro"/>
</dbReference>
<feature type="domain" description="Metallo-beta-lactamase" evidence="1">
    <location>
        <begin position="278"/>
        <end position="481"/>
    </location>
</feature>
<dbReference type="CDD" id="cd06262">
    <property type="entry name" value="metallo-hydrolase-like_MBL-fold"/>
    <property type="match status" value="2"/>
</dbReference>
<sequence length="627" mass="70070">MWERYRIQSRLVGRDVTEVLPGVFRVEDTCNVYVIKAPAHPGAERTGIAVDFGSGRVLDLLGELGLDRLTDVLMTHHHRDQAQGLVRAAEAGIAIHVPPVERELFADVEEMWSARRLHNDYDLRDDRFSLLESVPVAGVVPEYRTARYGGVDVRVLPTPGHTAGSVTYVVGRAAFTGDLVYAPGKVWSLAATQWSYTENEGPAMVVISAELLRREELDVLLPSHGDPMTDPDDALGRLAAAMQRYVDFRRPHPWDVRGMLAEPFVEITPHLLMNRSSQSYSYVLLSESGAAMVFDFGYDMSTGILYTSTARQARRPWLASLPALRERYGVTDIEVAVPTHYHDDHVAGMPLLRDVEGTEIWAPSHIAPILAVPLHHDLPCQWFDPIPADRVLELGETVRWREYEITVHDLPGHTLFAAAYEFEVDGHRVLVTGDQQDGSGIPGERQEILNFQYKNRFAIEDYRKSAALYNRLRPDLMVSGHWRPRWVDDAYLAMLTERGDELVSLHHELLPLDRFDLGADGVLCRLTPYHSSVPAGGEIVLTATVRNPWPEKAVAVVEPVLPPGWRREPGAVTLRLPGGGMEQVHLRLGADVVPRRRVRLAVDLTIGDLRLGQHAEALVDVVAEGKR</sequence>
<organism evidence="2 3">
    <name type="scientific">Nonomuraea terrae</name>
    <dbReference type="NCBI Taxonomy" id="2530383"/>
    <lineage>
        <taxon>Bacteria</taxon>
        <taxon>Bacillati</taxon>
        <taxon>Actinomycetota</taxon>
        <taxon>Actinomycetes</taxon>
        <taxon>Streptosporangiales</taxon>
        <taxon>Streptosporangiaceae</taxon>
        <taxon>Nonomuraea</taxon>
    </lineage>
</organism>
<evidence type="ECO:0000313" key="2">
    <source>
        <dbReference type="EMBL" id="TDD41514.1"/>
    </source>
</evidence>
<dbReference type="SMART" id="SM00849">
    <property type="entry name" value="Lactamase_B"/>
    <property type="match status" value="2"/>
</dbReference>
<dbReference type="Proteomes" id="UP000295302">
    <property type="component" value="Unassembled WGS sequence"/>
</dbReference>
<dbReference type="InterPro" id="IPR001279">
    <property type="entry name" value="Metallo-B-lactamas"/>
</dbReference>
<name>A0A4R4YCC4_9ACTN</name>
<dbReference type="AlphaFoldDB" id="A0A4R4YCC4"/>
<dbReference type="EMBL" id="SMKQ01000141">
    <property type="protein sequence ID" value="TDD41514.1"/>
    <property type="molecule type" value="Genomic_DNA"/>
</dbReference>
<feature type="domain" description="Metallo-beta-lactamase" evidence="1">
    <location>
        <begin position="29"/>
        <end position="224"/>
    </location>
</feature>
<accession>A0A4R4YCC4</accession>
<keyword evidence="3" id="KW-1185">Reference proteome</keyword>
<evidence type="ECO:0000259" key="1">
    <source>
        <dbReference type="SMART" id="SM00849"/>
    </source>
</evidence>
<proteinExistence type="predicted"/>
<dbReference type="Pfam" id="PF00753">
    <property type="entry name" value="Lactamase_B"/>
    <property type="match status" value="2"/>
</dbReference>
<dbReference type="Gene3D" id="3.60.15.10">
    <property type="entry name" value="Ribonuclease Z/Hydroxyacylglutathione hydrolase-like"/>
    <property type="match status" value="2"/>
</dbReference>
<keyword evidence="2" id="KW-0378">Hydrolase</keyword>
<dbReference type="InterPro" id="IPR050662">
    <property type="entry name" value="Sec-metab_biosynth-thioest"/>
</dbReference>
<dbReference type="PANTHER" id="PTHR23131:SF0">
    <property type="entry name" value="ENDORIBONUCLEASE LACTB2"/>
    <property type="match status" value="1"/>
</dbReference>